<dbReference type="Proteomes" id="UP001209344">
    <property type="component" value="Unassembled WGS sequence"/>
</dbReference>
<dbReference type="AlphaFoldDB" id="A0AAP3FBI4"/>
<dbReference type="RefSeq" id="WP_264967112.1">
    <property type="nucleotide sequence ID" value="NZ_JAPDVK010000004.1"/>
</dbReference>
<evidence type="ECO:0000313" key="2">
    <source>
        <dbReference type="Proteomes" id="UP001209344"/>
    </source>
</evidence>
<reference evidence="1" key="1">
    <citation type="submission" date="2022-11" db="EMBL/GenBank/DDBJ databases">
        <title>Genomic repertoires linked with pathogenic potency of arthritogenic Prevotella copri isolated from the gut of rheumatoid arthritis patients.</title>
        <authorList>
            <person name="Nii T."/>
            <person name="Maeda Y."/>
            <person name="Motooka D."/>
            <person name="Naito M."/>
            <person name="Matsumoto Y."/>
            <person name="Ogawa T."/>
            <person name="Oguro-Igashira E."/>
            <person name="Kishikawa T."/>
            <person name="Yamashita M."/>
            <person name="Koizumi S."/>
            <person name="Kurakawa T."/>
            <person name="Okumura R."/>
            <person name="Kayama H."/>
            <person name="Murakami M."/>
            <person name="Sakaguchi T."/>
            <person name="Das B."/>
            <person name="Nakamura S."/>
            <person name="Okada Y."/>
            <person name="Kumanogoh A."/>
            <person name="Takeda K."/>
        </authorList>
    </citation>
    <scope>NUCLEOTIDE SEQUENCE</scope>
    <source>
        <strain evidence="1">F3-75</strain>
    </source>
</reference>
<sequence length="76" mass="9041">MTYTRHFSKTIHVPVKVEYKAPEFVLDRKGEIERDYKGDFKMKKGYLYVNVDGYELKYDLPLENRFLGGLFNRVSS</sequence>
<comment type="caution">
    <text evidence="1">The sequence shown here is derived from an EMBL/GenBank/DDBJ whole genome shotgun (WGS) entry which is preliminary data.</text>
</comment>
<name>A0AAP3FBI4_9BACT</name>
<dbReference type="EMBL" id="JAPDVK010000004">
    <property type="protein sequence ID" value="MCW4129742.1"/>
    <property type="molecule type" value="Genomic_DNA"/>
</dbReference>
<accession>A0AAP3FBI4</accession>
<gene>
    <name evidence="1" type="ORF">ONT16_16150</name>
</gene>
<organism evidence="1 2">
    <name type="scientific">Segatella copri</name>
    <dbReference type="NCBI Taxonomy" id="165179"/>
    <lineage>
        <taxon>Bacteria</taxon>
        <taxon>Pseudomonadati</taxon>
        <taxon>Bacteroidota</taxon>
        <taxon>Bacteroidia</taxon>
        <taxon>Bacteroidales</taxon>
        <taxon>Prevotellaceae</taxon>
        <taxon>Segatella</taxon>
    </lineage>
</organism>
<proteinExistence type="predicted"/>
<protein>
    <submittedName>
        <fullName evidence="1">Uncharacterized protein</fullName>
    </submittedName>
</protein>
<evidence type="ECO:0000313" key="1">
    <source>
        <dbReference type="EMBL" id="MCW4129742.1"/>
    </source>
</evidence>